<gene>
    <name evidence="8" type="ORF">Clopa_2142</name>
</gene>
<evidence type="ECO:0000313" key="9">
    <source>
        <dbReference type="Proteomes" id="UP000013523"/>
    </source>
</evidence>
<keyword evidence="9" id="KW-1185">Reference proteome</keyword>
<keyword evidence="6 7" id="KW-0472">Membrane</keyword>
<keyword evidence="2" id="KW-0813">Transport</keyword>
<protein>
    <submittedName>
        <fullName evidence="8">Putative permease</fullName>
    </submittedName>
</protein>
<dbReference type="PANTHER" id="PTHR36838:SF3">
    <property type="entry name" value="TRANSPORTER AUXIN EFFLUX CARRIER EC FAMILY"/>
    <property type="match status" value="1"/>
</dbReference>
<dbReference type="EMBL" id="CP003261">
    <property type="protein sequence ID" value="AGK97020.1"/>
    <property type="molecule type" value="Genomic_DNA"/>
</dbReference>
<proteinExistence type="predicted"/>
<evidence type="ECO:0000256" key="3">
    <source>
        <dbReference type="ARBA" id="ARBA00022475"/>
    </source>
</evidence>
<sequence>MNSINSQFLISMLIIVLGYLCKRLNIVKEEDGEGLARIVINVTLPCLIINTFSTLKVEPSLVKLTFINMLYGFFMMGIGLYVFRKKKRRIKGVLLMLLPAFNIGLFAYPLVQAIWGHEGVKYFGMFDLGNSFIIFGLCYIIASYFSDEAGKLDIKETAGKVFKSIPLLTYIISVVINILGVHLPKMVIDFSSVISKANMPMSLLLLGIYLSFKFDLRQFKDIASVLALRYIIGFTVGIIFFIFSPFDKMSKYTLLIGFILPTASAIIPFSIEFNYDQKFIGILSNMTILISFVLVWFIVGLTT</sequence>
<keyword evidence="5 7" id="KW-1133">Transmembrane helix</keyword>
<feature type="transmembrane region" description="Helical" evidence="7">
    <location>
        <begin position="190"/>
        <end position="210"/>
    </location>
</feature>
<feature type="transmembrane region" description="Helical" evidence="7">
    <location>
        <begin position="64"/>
        <end position="83"/>
    </location>
</feature>
<feature type="transmembrane region" description="Helical" evidence="7">
    <location>
        <begin position="167"/>
        <end position="184"/>
    </location>
</feature>
<feature type="transmembrane region" description="Helical" evidence="7">
    <location>
        <begin position="34"/>
        <end position="52"/>
    </location>
</feature>
<dbReference type="Proteomes" id="UP000013523">
    <property type="component" value="Chromosome"/>
</dbReference>
<dbReference type="InterPro" id="IPR004776">
    <property type="entry name" value="Mem_transp_PIN-like"/>
</dbReference>
<dbReference type="KEGG" id="cpas:Clopa_2142"/>
<dbReference type="eggNOG" id="COG0679">
    <property type="taxonomic scope" value="Bacteria"/>
</dbReference>
<dbReference type="PATRIC" id="fig|86416.3.peg.2115"/>
<name>R4KBP2_CLOPA</name>
<evidence type="ECO:0000256" key="1">
    <source>
        <dbReference type="ARBA" id="ARBA00004141"/>
    </source>
</evidence>
<keyword evidence="3" id="KW-1003">Cell membrane</keyword>
<dbReference type="GO" id="GO:0055085">
    <property type="term" value="P:transmembrane transport"/>
    <property type="evidence" value="ECO:0007669"/>
    <property type="project" value="InterPro"/>
</dbReference>
<organism evidence="8 9">
    <name type="scientific">Clostridium pasteurianum BC1</name>
    <dbReference type="NCBI Taxonomy" id="86416"/>
    <lineage>
        <taxon>Bacteria</taxon>
        <taxon>Bacillati</taxon>
        <taxon>Bacillota</taxon>
        <taxon>Clostridia</taxon>
        <taxon>Eubacteriales</taxon>
        <taxon>Clostridiaceae</taxon>
        <taxon>Clostridium</taxon>
    </lineage>
</organism>
<feature type="transmembrane region" description="Helical" evidence="7">
    <location>
        <begin position="128"/>
        <end position="146"/>
    </location>
</feature>
<feature type="transmembrane region" description="Helical" evidence="7">
    <location>
        <begin position="6"/>
        <end position="22"/>
    </location>
</feature>
<evidence type="ECO:0000256" key="2">
    <source>
        <dbReference type="ARBA" id="ARBA00022448"/>
    </source>
</evidence>
<dbReference type="RefSeq" id="WP_015615327.1">
    <property type="nucleotide sequence ID" value="NC_021182.1"/>
</dbReference>
<evidence type="ECO:0000313" key="8">
    <source>
        <dbReference type="EMBL" id="AGK97020.1"/>
    </source>
</evidence>
<feature type="transmembrane region" description="Helical" evidence="7">
    <location>
        <begin position="279"/>
        <end position="299"/>
    </location>
</feature>
<dbReference type="HOGENOM" id="CLU_056175_6_1_9"/>
<dbReference type="GO" id="GO:0016020">
    <property type="term" value="C:membrane"/>
    <property type="evidence" value="ECO:0007669"/>
    <property type="project" value="UniProtKB-SubCell"/>
</dbReference>
<evidence type="ECO:0000256" key="4">
    <source>
        <dbReference type="ARBA" id="ARBA00022692"/>
    </source>
</evidence>
<dbReference type="PANTHER" id="PTHR36838">
    <property type="entry name" value="AUXIN EFFLUX CARRIER FAMILY PROTEIN"/>
    <property type="match status" value="1"/>
</dbReference>
<dbReference type="AlphaFoldDB" id="R4KBP2"/>
<accession>R4KBP2</accession>
<evidence type="ECO:0000256" key="6">
    <source>
        <dbReference type="ARBA" id="ARBA00023136"/>
    </source>
</evidence>
<dbReference type="OrthoDB" id="3238334at2"/>
<feature type="transmembrane region" description="Helical" evidence="7">
    <location>
        <begin position="222"/>
        <end position="243"/>
    </location>
</feature>
<reference evidence="8 9" key="1">
    <citation type="submission" date="2012-01" db="EMBL/GenBank/DDBJ databases">
        <title>Complete sequence of chromosome of Clostridium pasteurianum BC1.</title>
        <authorList>
            <consortium name="US DOE Joint Genome Institute"/>
            <person name="Lucas S."/>
            <person name="Han J."/>
            <person name="Lapidus A."/>
            <person name="Cheng J.-F."/>
            <person name="Goodwin L."/>
            <person name="Pitluck S."/>
            <person name="Peters L."/>
            <person name="Mikhailova N."/>
            <person name="Teshima H."/>
            <person name="Detter J.C."/>
            <person name="Han C."/>
            <person name="Tapia R."/>
            <person name="Land M."/>
            <person name="Hauser L."/>
            <person name="Kyrpides N."/>
            <person name="Ivanova N."/>
            <person name="Pagani I."/>
            <person name="Dunn J."/>
            <person name="Taghavi S."/>
            <person name="Francis A."/>
            <person name="van der Lelie D."/>
            <person name="Woyke T."/>
        </authorList>
    </citation>
    <scope>NUCLEOTIDE SEQUENCE [LARGE SCALE GENOMIC DNA]</scope>
    <source>
        <strain evidence="8 9">BC1</strain>
    </source>
</reference>
<feature type="transmembrane region" description="Helical" evidence="7">
    <location>
        <begin position="95"/>
        <end position="116"/>
    </location>
</feature>
<evidence type="ECO:0000256" key="5">
    <source>
        <dbReference type="ARBA" id="ARBA00022989"/>
    </source>
</evidence>
<evidence type="ECO:0000256" key="7">
    <source>
        <dbReference type="SAM" id="Phobius"/>
    </source>
</evidence>
<dbReference type="Pfam" id="PF03547">
    <property type="entry name" value="Mem_trans"/>
    <property type="match status" value="1"/>
</dbReference>
<feature type="transmembrane region" description="Helical" evidence="7">
    <location>
        <begin position="249"/>
        <end position="267"/>
    </location>
</feature>
<comment type="subcellular location">
    <subcellularLocation>
        <location evidence="1">Membrane</location>
        <topology evidence="1">Multi-pass membrane protein</topology>
    </subcellularLocation>
</comment>
<keyword evidence="4 7" id="KW-0812">Transmembrane</keyword>